<dbReference type="Gene3D" id="3.30.200.20">
    <property type="entry name" value="Phosphorylase Kinase, domain 1"/>
    <property type="match status" value="1"/>
</dbReference>
<reference evidence="2" key="1">
    <citation type="submission" date="2022-10" db="EMBL/GenBank/DDBJ databases">
        <title>The complete genomes of actinobacterial strains from the NBC collection.</title>
        <authorList>
            <person name="Joergensen T.S."/>
            <person name="Alvarez Arevalo M."/>
            <person name="Sterndorff E.B."/>
            <person name="Faurdal D."/>
            <person name="Vuksanovic O."/>
            <person name="Mourched A.-S."/>
            <person name="Charusanti P."/>
            <person name="Shaw S."/>
            <person name="Blin K."/>
            <person name="Weber T."/>
        </authorList>
    </citation>
    <scope>NUCLEOTIDE SEQUENCE</scope>
    <source>
        <strain evidence="2">NBC_01482</strain>
    </source>
</reference>
<dbReference type="Pfam" id="PF00069">
    <property type="entry name" value="Pkinase"/>
    <property type="match status" value="1"/>
</dbReference>
<name>A0ABZ1Z7P6_9NOCA</name>
<dbReference type="PROSITE" id="PS50011">
    <property type="entry name" value="PROTEIN_KINASE_DOM"/>
    <property type="match status" value="1"/>
</dbReference>
<dbReference type="EMBL" id="CP109441">
    <property type="protein sequence ID" value="WUV51316.1"/>
    <property type="molecule type" value="Genomic_DNA"/>
</dbReference>
<protein>
    <submittedName>
        <fullName evidence="2">Protein kinase</fullName>
    </submittedName>
</protein>
<evidence type="ECO:0000259" key="1">
    <source>
        <dbReference type="PROSITE" id="PS50011"/>
    </source>
</evidence>
<dbReference type="InterPro" id="IPR011009">
    <property type="entry name" value="Kinase-like_dom_sf"/>
</dbReference>
<keyword evidence="3" id="KW-1185">Reference proteome</keyword>
<sequence>MGRGGFGVVFEGVERSLDRHVAVKVLTSEVSDEERARFLREQQALGRLSGHPHIRPTDDWLTT</sequence>
<evidence type="ECO:0000313" key="2">
    <source>
        <dbReference type="EMBL" id="WUV51316.1"/>
    </source>
</evidence>
<proteinExistence type="predicted"/>
<organism evidence="2 3">
    <name type="scientific">Nocardia vinacea</name>
    <dbReference type="NCBI Taxonomy" id="96468"/>
    <lineage>
        <taxon>Bacteria</taxon>
        <taxon>Bacillati</taxon>
        <taxon>Actinomycetota</taxon>
        <taxon>Actinomycetes</taxon>
        <taxon>Mycobacteriales</taxon>
        <taxon>Nocardiaceae</taxon>
        <taxon>Nocardia</taxon>
    </lineage>
</organism>
<keyword evidence="2" id="KW-0418">Kinase</keyword>
<dbReference type="Proteomes" id="UP001432062">
    <property type="component" value="Chromosome"/>
</dbReference>
<accession>A0ABZ1Z7P6</accession>
<dbReference type="GO" id="GO:0016301">
    <property type="term" value="F:kinase activity"/>
    <property type="evidence" value="ECO:0007669"/>
    <property type="project" value="UniProtKB-KW"/>
</dbReference>
<keyword evidence="2" id="KW-0808">Transferase</keyword>
<feature type="domain" description="Protein kinase" evidence="1">
    <location>
        <begin position="1"/>
        <end position="63"/>
    </location>
</feature>
<dbReference type="SUPFAM" id="SSF56112">
    <property type="entry name" value="Protein kinase-like (PK-like)"/>
    <property type="match status" value="1"/>
</dbReference>
<dbReference type="InterPro" id="IPR000719">
    <property type="entry name" value="Prot_kinase_dom"/>
</dbReference>
<gene>
    <name evidence="2" type="ORF">OG563_34005</name>
</gene>
<evidence type="ECO:0000313" key="3">
    <source>
        <dbReference type="Proteomes" id="UP001432062"/>
    </source>
</evidence>